<feature type="region of interest" description="Disordered" evidence="3">
    <location>
        <begin position="912"/>
        <end position="992"/>
    </location>
</feature>
<keyword evidence="1" id="KW-0433">Leucine-rich repeat</keyword>
<feature type="compositionally biased region" description="Basic and acidic residues" evidence="3">
    <location>
        <begin position="843"/>
        <end position="865"/>
    </location>
</feature>
<feature type="compositionally biased region" description="Polar residues" evidence="3">
    <location>
        <begin position="486"/>
        <end position="497"/>
    </location>
</feature>
<feature type="region of interest" description="Disordered" evidence="3">
    <location>
        <begin position="486"/>
        <end position="522"/>
    </location>
</feature>
<feature type="compositionally biased region" description="Polar residues" evidence="3">
    <location>
        <begin position="823"/>
        <end position="834"/>
    </location>
</feature>
<evidence type="ECO:0000256" key="1">
    <source>
        <dbReference type="ARBA" id="ARBA00022614"/>
    </source>
</evidence>
<dbReference type="InterPro" id="IPR032675">
    <property type="entry name" value="LRR_dom_sf"/>
</dbReference>
<sequence>MDQWLDSLSEEWVSQPRSSSSASLRRTSVIEGGSSAASKGSQSRIPRYQSRSSSNPAFQSSVISRAKGSVPRDGNDNKVLSERTSSNINAQRKRLFSGSTKFDRRTPGSKQVSGSKRHASTGSLPSQQQDTVQYRSPRPSPNKDSPKGTPEWRRRILNGDAARGEQRDLFSPIGLQSIFRPPTVRTKLEEKKGKRYQALNTDYFPSSPPPYPSVKPDASARGTNHPQTHQINTQPENVMPEEERKHGLQQQPPKQVPGRPARRILEEDAMSNHGSGNMSSLAPSTKTAAKRQEPSTQYAVDKLGEDIEERPPLTAYRVDSGSNESTRRIPSVTITNSRTVSGLEELRNEKISPVTLSRQSTADGRLQYAVPDLSAQPLSTGSISESIQRQDRPSSPVSDGGVQYQKSRPEDDYRFEEIAIDDLTSQSLPDDLSMGTELFASKGGFVNLRRGGYSNDGSFRRRKLSPSSLPGLSLSALERHRSIDHNATNSVATSPITPSIDAVKQPASPERPRSSGSPLKLFGQYDTFTNDRLARRMSQFESSFNYSDETNDDMNVNSGDELAANGESSLHGYEDIRSRGPSGPAKQEWRRLSSFGEGHLDQYQFQKTVPSRSLVHHLDGGVDENRPPLPELQRGSHANFKFIYEREVIRNSEGKRLPNSPAKDPKAKRRRTLRGSERDPDAINPLQYQNEAGGSLNQSVAGRKRKDARYDSDNQAIDPKLIAMRQILRPRTPTPSQVRSRARKVVGETAMQSNDTRGEGDEPTDRKGADVPLQPKDAPTEALAEQLATFALDIANEMTYGNRKTSVTTQDFFHEAKQIMQRIRTQGRPQSGRTSADDFEAEILDRNEESSLKESTKDEFSRPPSREGGSLRLARAAKQLDPRVLSHLRKFEEKDDPGLALSSSLRSLHIGRREEDGEDEHSEIESDPPNIRLIGNFGQSHKRKHSTSSVPELLAFATDPKSHSHKSQPSSGASTGRSIPTSSSNGSGNRAVIAPDKVSHLISGQIAGMTFDRSRQMWVKRKSSIDPGADSPSNTASEETEEDPLGEIPDLSVDEIEELRRIQTATSSVKLAGSIADGTGASDKLKNPRQQTDTSADHSVHEEARDTINLDAAQTSSAPSKHSRLTCSGPKIETRATSWADEVLASKTKNTLRAEPRESPFAEEEKHAEEVEHEISILEGRISTTPIRFGHGQRQARVITVAFSSPLVSHNRGPNTPREPQIWEDDGESNLTELPDGTWKGEQGNLQSASRRTSQESAARYRGPARRISIGHRSYVARPITRIDEQDELCFHQPQSNNRGTSLDVAISTPMPLRDLPGSLSMPPPSTSRHSNVSFHLSPLPDFTVHQTDESFNRDVSYIVKHRGLLSLEDVESRFSLAIQELVKKITDIEPYEPYWDYIRTLNLKNRNLLTLHMLEEFCGRIEELDVSNNELGQLNGAPSSIRHLDIRSNCLSNMTAWGHLHNLQYLDVSGNQIQSLEGFSGLVHLRELIADDNHIESLDGILGLDGLIALRLRRNSVAIVDFEGTELKRLTELDLRGNRLQSLSNLHHLGALKSLDLSSNELETFGEDHTNKLFSLQSLNLSNNSLTSVDISTFPHLASIHLDGNHLLQVHGLETLKELQTLSWREQSAFGPEGASSLQYNDCYEARNLFLSGNVLPHFISEPAFLNLQHLEIASSGLHDLPSDFGTKISNLRTLNLNFNAIKDIRPLMGIVRLQTLFLAGNRISRLRRTTTVLAKACPGLSVLDLRANPLTIGFHAPSSALPVAGEAGKQVVVKNRNRRRADGDDDDDANDSVPVAAKFLLPAADNIADEQYMARLDDGTKLRRRVYEMLVLSGCRGLEVLDGLAVERGRVRRRDGVWEKLVELGVLRERGVVGGEDEEDV</sequence>
<feature type="compositionally biased region" description="Polar residues" evidence="3">
    <location>
        <begin position="686"/>
        <end position="700"/>
    </location>
</feature>
<evidence type="ECO:0000313" key="5">
    <source>
        <dbReference type="Proteomes" id="UP000192927"/>
    </source>
</evidence>
<dbReference type="Proteomes" id="UP000192927">
    <property type="component" value="Unassembled WGS sequence"/>
</dbReference>
<dbReference type="SMART" id="SM00369">
    <property type="entry name" value="LRR_TYP"/>
    <property type="match status" value="7"/>
</dbReference>
<feature type="compositionally biased region" description="Polar residues" evidence="3">
    <location>
        <begin position="972"/>
        <end position="988"/>
    </location>
</feature>
<evidence type="ECO:0000256" key="3">
    <source>
        <dbReference type="SAM" id="MobiDB-lite"/>
    </source>
</evidence>
<feature type="region of interest" description="Disordered" evidence="3">
    <location>
        <begin position="653"/>
        <end position="775"/>
    </location>
</feature>
<dbReference type="Gene3D" id="3.80.10.10">
    <property type="entry name" value="Ribonuclease Inhibitor"/>
    <property type="match status" value="2"/>
</dbReference>
<dbReference type="InterPro" id="IPR001611">
    <property type="entry name" value="Leu-rich_rpt"/>
</dbReference>
<reference evidence="5" key="1">
    <citation type="submission" date="2017-03" db="EMBL/GenBank/DDBJ databases">
        <authorList>
            <person name="Sharma R."/>
            <person name="Thines M."/>
        </authorList>
    </citation>
    <scope>NUCLEOTIDE SEQUENCE [LARGE SCALE GENOMIC DNA]</scope>
</reference>
<dbReference type="InterPro" id="IPR003591">
    <property type="entry name" value="Leu-rich_rpt_typical-subtyp"/>
</dbReference>
<feature type="region of interest" description="Disordered" evidence="3">
    <location>
        <begin position="1073"/>
        <end position="1102"/>
    </location>
</feature>
<dbReference type="GO" id="GO:0031028">
    <property type="term" value="P:septation initiation signaling"/>
    <property type="evidence" value="ECO:0007669"/>
    <property type="project" value="TreeGrafter"/>
</dbReference>
<feature type="region of interest" description="Disordered" evidence="3">
    <location>
        <begin position="1207"/>
        <end position="1262"/>
    </location>
</feature>
<feature type="compositionally biased region" description="Basic and acidic residues" evidence="3">
    <location>
        <begin position="756"/>
        <end position="769"/>
    </location>
</feature>
<dbReference type="PANTHER" id="PTHR47566">
    <property type="match status" value="1"/>
</dbReference>
<feature type="compositionally biased region" description="Polar residues" evidence="3">
    <location>
        <begin position="49"/>
        <end position="63"/>
    </location>
</feature>
<evidence type="ECO:0000256" key="2">
    <source>
        <dbReference type="ARBA" id="ARBA00022737"/>
    </source>
</evidence>
<feature type="compositionally biased region" description="Basic and acidic residues" evidence="3">
    <location>
        <begin position="144"/>
        <end position="154"/>
    </location>
</feature>
<dbReference type="PROSITE" id="PS51450">
    <property type="entry name" value="LRR"/>
    <property type="match status" value="5"/>
</dbReference>
<feature type="compositionally biased region" description="Polar residues" evidence="3">
    <location>
        <begin position="108"/>
        <end position="134"/>
    </location>
</feature>
<dbReference type="InterPro" id="IPR052574">
    <property type="entry name" value="CDIRP"/>
</dbReference>
<feature type="compositionally biased region" description="Polar residues" evidence="3">
    <location>
        <begin position="221"/>
        <end position="236"/>
    </location>
</feature>
<dbReference type="SUPFAM" id="SSF52058">
    <property type="entry name" value="L domain-like"/>
    <property type="match status" value="1"/>
</dbReference>
<feature type="compositionally biased region" description="Acidic residues" evidence="3">
    <location>
        <begin position="916"/>
        <end position="926"/>
    </location>
</feature>
<keyword evidence="5" id="KW-1185">Reference proteome</keyword>
<dbReference type="GO" id="GO:1902412">
    <property type="term" value="P:regulation of mitotic cytokinesis"/>
    <property type="evidence" value="ECO:0007669"/>
    <property type="project" value="TreeGrafter"/>
</dbReference>
<feature type="region of interest" description="Disordered" evidence="3">
    <location>
        <begin position="377"/>
        <end position="410"/>
    </location>
</feature>
<protein>
    <submittedName>
        <fullName evidence="4">Leucine-rich repeat, typical subtype</fullName>
    </submittedName>
</protein>
<dbReference type="GO" id="GO:0061499">
    <property type="term" value="C:outer plaque of mitotic spindle pole body"/>
    <property type="evidence" value="ECO:0007669"/>
    <property type="project" value="TreeGrafter"/>
</dbReference>
<dbReference type="EMBL" id="FWEW01003658">
    <property type="protein sequence ID" value="SLM40227.1"/>
    <property type="molecule type" value="Genomic_DNA"/>
</dbReference>
<proteinExistence type="predicted"/>
<name>A0A1W5DAP9_9LECA</name>
<dbReference type="Pfam" id="PF13855">
    <property type="entry name" value="LRR_8"/>
    <property type="match status" value="3"/>
</dbReference>
<feature type="region of interest" description="Disordered" evidence="3">
    <location>
        <begin position="1"/>
        <end position="295"/>
    </location>
</feature>
<feature type="region of interest" description="Disordered" evidence="3">
    <location>
        <begin position="1022"/>
        <end position="1049"/>
    </location>
</feature>
<dbReference type="GO" id="GO:0035591">
    <property type="term" value="F:signaling adaptor activity"/>
    <property type="evidence" value="ECO:0007669"/>
    <property type="project" value="TreeGrafter"/>
</dbReference>
<feature type="compositionally biased region" description="Low complexity" evidence="3">
    <location>
        <begin position="14"/>
        <end position="43"/>
    </location>
</feature>
<dbReference type="PANTHER" id="PTHR47566:SF1">
    <property type="entry name" value="PROTEIN NUD1"/>
    <property type="match status" value="1"/>
</dbReference>
<feature type="compositionally biased region" description="Polar residues" evidence="3">
    <location>
        <begin position="377"/>
        <end position="397"/>
    </location>
</feature>
<keyword evidence="2" id="KW-0677">Repeat</keyword>
<feature type="compositionally biased region" description="Polar residues" evidence="3">
    <location>
        <begin position="1244"/>
        <end position="1257"/>
    </location>
</feature>
<feature type="region of interest" description="Disordered" evidence="3">
    <location>
        <begin position="823"/>
        <end position="872"/>
    </location>
</feature>
<accession>A0A1W5DAP9</accession>
<evidence type="ECO:0000313" key="4">
    <source>
        <dbReference type="EMBL" id="SLM40227.1"/>
    </source>
</evidence>
<organism evidence="4 5">
    <name type="scientific">Lasallia pustulata</name>
    <dbReference type="NCBI Taxonomy" id="136370"/>
    <lineage>
        <taxon>Eukaryota</taxon>
        <taxon>Fungi</taxon>
        <taxon>Dikarya</taxon>
        <taxon>Ascomycota</taxon>
        <taxon>Pezizomycotina</taxon>
        <taxon>Lecanoromycetes</taxon>
        <taxon>OSLEUM clade</taxon>
        <taxon>Umbilicariomycetidae</taxon>
        <taxon>Umbilicariales</taxon>
        <taxon>Umbilicariaceae</taxon>
        <taxon>Lasallia</taxon>
    </lineage>
</organism>
<dbReference type="SMART" id="SM00365">
    <property type="entry name" value="LRR_SD22"/>
    <property type="match status" value="6"/>
</dbReference>
<feature type="compositionally biased region" description="Polar residues" evidence="3">
    <location>
        <begin position="272"/>
        <end position="287"/>
    </location>
</feature>